<dbReference type="OrthoDB" id="7341471at2"/>
<proteinExistence type="predicted"/>
<feature type="signal peptide" evidence="1">
    <location>
        <begin position="1"/>
        <end position="25"/>
    </location>
</feature>
<protein>
    <submittedName>
        <fullName evidence="2">DUF481 domain-containing protein</fullName>
    </submittedName>
</protein>
<evidence type="ECO:0000313" key="3">
    <source>
        <dbReference type="Proteomes" id="UP000319897"/>
    </source>
</evidence>
<comment type="caution">
    <text evidence="2">The sequence shown here is derived from an EMBL/GenBank/DDBJ whole genome shotgun (WGS) entry which is preliminary data.</text>
</comment>
<keyword evidence="3" id="KW-1185">Reference proteome</keyword>
<gene>
    <name evidence="2" type="ORF">FJQ54_13665</name>
</gene>
<dbReference type="AlphaFoldDB" id="A0A501XGV4"/>
<accession>A0A501XGV4</accession>
<feature type="chain" id="PRO_5021320137" evidence="1">
    <location>
        <begin position="26"/>
        <end position="301"/>
    </location>
</feature>
<evidence type="ECO:0000313" key="2">
    <source>
        <dbReference type="EMBL" id="TPE59524.1"/>
    </source>
</evidence>
<name>A0A501XGV4_9SPHN</name>
<organism evidence="2 3">
    <name type="scientific">Sandaracinobacter neustonicus</name>
    <dbReference type="NCBI Taxonomy" id="1715348"/>
    <lineage>
        <taxon>Bacteria</taxon>
        <taxon>Pseudomonadati</taxon>
        <taxon>Pseudomonadota</taxon>
        <taxon>Alphaproteobacteria</taxon>
        <taxon>Sphingomonadales</taxon>
        <taxon>Sphingosinicellaceae</taxon>
        <taxon>Sandaracinobacter</taxon>
    </lineage>
</organism>
<dbReference type="Pfam" id="PF04338">
    <property type="entry name" value="DUF481"/>
    <property type="match status" value="1"/>
</dbReference>
<dbReference type="Proteomes" id="UP000319897">
    <property type="component" value="Unassembled WGS sequence"/>
</dbReference>
<keyword evidence="1" id="KW-0732">Signal</keyword>
<reference evidence="2 3" key="1">
    <citation type="submission" date="2019-06" db="EMBL/GenBank/DDBJ databases">
        <authorList>
            <person name="Lee I."/>
            <person name="Jang G.I."/>
            <person name="Hwang C.Y."/>
        </authorList>
    </citation>
    <scope>NUCLEOTIDE SEQUENCE [LARGE SCALE GENOMIC DNA]</scope>
    <source>
        <strain evidence="2 3">PAMC 28131</strain>
    </source>
</reference>
<dbReference type="InterPro" id="IPR007433">
    <property type="entry name" value="DUF481"/>
</dbReference>
<dbReference type="EMBL" id="VFSU01000030">
    <property type="protein sequence ID" value="TPE59524.1"/>
    <property type="molecule type" value="Genomic_DNA"/>
</dbReference>
<sequence length="301" mass="33297">MMRMWEDSMRLIPIAVLLAATPALAAELPQPVRDLVEAAAQTGDKAKIDVVVALAKQTNKGAEAEIDKIVADITAARAAERESKLAEAGYFDNWKGRGQLGASHSTGNSEISSVTFGLNLQREGLAWRHRLDAVVDVTNNRKGNDQERILTGYQLDYKFSDRVYSWGRFEYERNREAGIKRRFAESAGLGWRAIQQGPLKWDLEAGPALRQTLFKTYTENSFAGRGASRLALRLSDATQFTNDTAIFVDDAATINNTAALTSKMFGALGTRISYNLGWEEDPPAGLKRLDTTTRVTLVYDF</sequence>
<evidence type="ECO:0000256" key="1">
    <source>
        <dbReference type="SAM" id="SignalP"/>
    </source>
</evidence>